<name>A0A0G7ZNR2_PICGL</name>
<keyword evidence="4 10" id="KW-0479">Metal-binding</keyword>
<dbReference type="InterPro" id="IPR051103">
    <property type="entry name" value="Plant_metabolite_P450s"/>
</dbReference>
<dbReference type="Pfam" id="PF00067">
    <property type="entry name" value="p450"/>
    <property type="match status" value="1"/>
</dbReference>
<dbReference type="GO" id="GO:0016020">
    <property type="term" value="C:membrane"/>
    <property type="evidence" value="ECO:0007669"/>
    <property type="project" value="UniProtKB-SubCell"/>
</dbReference>
<dbReference type="AlphaFoldDB" id="A0A0G7ZNR2"/>
<dbReference type="GO" id="GO:0005506">
    <property type="term" value="F:iron ion binding"/>
    <property type="evidence" value="ECO:0007669"/>
    <property type="project" value="InterPro"/>
</dbReference>
<dbReference type="Gene3D" id="1.10.630.10">
    <property type="entry name" value="Cytochrome P450"/>
    <property type="match status" value="1"/>
</dbReference>
<dbReference type="PANTHER" id="PTHR24298:SF800">
    <property type="entry name" value="CYTOCHROME P450 89A2-RELATED"/>
    <property type="match status" value="1"/>
</dbReference>
<dbReference type="PROSITE" id="PS00086">
    <property type="entry name" value="CYTOCHROME_P450"/>
    <property type="match status" value="1"/>
</dbReference>
<feature type="transmembrane region" description="Helical" evidence="12">
    <location>
        <begin position="20"/>
        <end position="37"/>
    </location>
</feature>
<feature type="binding site" description="axial binding residue" evidence="10">
    <location>
        <position position="464"/>
    </location>
    <ligand>
        <name>heme</name>
        <dbReference type="ChEBI" id="CHEBI:30413"/>
    </ligand>
    <ligandPart>
        <name>Fe</name>
        <dbReference type="ChEBI" id="CHEBI:18248"/>
    </ligandPart>
</feature>
<keyword evidence="5 12" id="KW-1133">Transmembrane helix</keyword>
<keyword evidence="9 12" id="KW-0472">Membrane</keyword>
<keyword evidence="3 12" id="KW-0812">Transmembrane</keyword>
<evidence type="ECO:0000256" key="12">
    <source>
        <dbReference type="SAM" id="Phobius"/>
    </source>
</evidence>
<comment type="similarity">
    <text evidence="11">Belongs to the cytochrome P450 family.</text>
</comment>
<organism evidence="13">
    <name type="scientific">Picea glauca</name>
    <name type="common">White spruce</name>
    <name type="synonym">Pinus glauca</name>
    <dbReference type="NCBI Taxonomy" id="3330"/>
    <lineage>
        <taxon>Eukaryota</taxon>
        <taxon>Viridiplantae</taxon>
        <taxon>Streptophyta</taxon>
        <taxon>Embryophyta</taxon>
        <taxon>Tracheophyta</taxon>
        <taxon>Spermatophyta</taxon>
        <taxon>Pinopsida</taxon>
        <taxon>Pinidae</taxon>
        <taxon>Conifers I</taxon>
        <taxon>Pinales</taxon>
        <taxon>Pinaceae</taxon>
        <taxon>Picea</taxon>
    </lineage>
</organism>
<dbReference type="PRINTS" id="PR00385">
    <property type="entry name" value="P450"/>
</dbReference>
<dbReference type="CDD" id="cd11075">
    <property type="entry name" value="CYP77_89"/>
    <property type="match status" value="1"/>
</dbReference>
<evidence type="ECO:0000256" key="5">
    <source>
        <dbReference type="ARBA" id="ARBA00022989"/>
    </source>
</evidence>
<dbReference type="PANTHER" id="PTHR24298">
    <property type="entry name" value="FLAVONOID 3'-MONOOXYGENASE-RELATED"/>
    <property type="match status" value="1"/>
</dbReference>
<evidence type="ECO:0000256" key="10">
    <source>
        <dbReference type="PIRSR" id="PIRSR602401-1"/>
    </source>
</evidence>
<dbReference type="InterPro" id="IPR001128">
    <property type="entry name" value="Cyt_P450"/>
</dbReference>
<dbReference type="GO" id="GO:0020037">
    <property type="term" value="F:heme binding"/>
    <property type="evidence" value="ECO:0007669"/>
    <property type="project" value="InterPro"/>
</dbReference>
<evidence type="ECO:0000313" key="13">
    <source>
        <dbReference type="EMBL" id="JAI17635.1"/>
    </source>
</evidence>
<dbReference type="InterPro" id="IPR036396">
    <property type="entry name" value="Cyt_P450_sf"/>
</dbReference>
<dbReference type="FunFam" id="1.10.630.10:FF:000012">
    <property type="entry name" value="Cytochrome P450 family protein"/>
    <property type="match status" value="1"/>
</dbReference>
<keyword evidence="7 10" id="KW-0408">Iron</keyword>
<accession>A0A0G7ZNR2</accession>
<evidence type="ECO:0000256" key="8">
    <source>
        <dbReference type="ARBA" id="ARBA00023033"/>
    </source>
</evidence>
<dbReference type="SUPFAM" id="SSF48264">
    <property type="entry name" value="Cytochrome P450"/>
    <property type="match status" value="1"/>
</dbReference>
<keyword evidence="8 11" id="KW-0503">Monooxygenase</keyword>
<evidence type="ECO:0000256" key="1">
    <source>
        <dbReference type="ARBA" id="ARBA00004167"/>
    </source>
</evidence>
<evidence type="ECO:0000256" key="9">
    <source>
        <dbReference type="ARBA" id="ARBA00023136"/>
    </source>
</evidence>
<protein>
    <submittedName>
        <fullName evidence="13">Cytochrome P450 CYP77B21</fullName>
    </submittedName>
</protein>
<sequence>MEVGMKEVWSELAGGRGSYHRLVCVGVLVVSLAVLYLKISRRPKRNLPPGPKGWPLVGNLFQVIFAGKSFIYVVRDLREKFGSIFTLKMGQKTLIIITCPEVAHEALIEKGTLFANRPPDTPTKMYFSANKCSVNSSEYGSVWRTLRRNMVSEMLSLTRIKDFSWIRQWAIDRLIQRLEDEARDNQGSVRVLANVRFSVFSILLCMCFGKKLGEDVITHVDDVMKDILLIVEPQIHDFLPILRPLFARQWKRIKELRRIQMDSILPLVNTRRAVLKAGAHTQAGSPDGAHAYIDSLMNLELPEGRGKPTDEELVTLCSELLTAGTDTTSTALEWAMLRMVMHQDIQETLYQEICDVVGDRKVEGKDIENLPYLNAVVKETLRRHPPGHFVLSHAVTQDCKLRGYDIPYKANVEFYTAWMSFDPKIWPDPMTFNPRRFLDPGNEVDITGNKQVKMMPFGVGRRICPALGLGTLHINLILARMVQEFHWSCRDGETPDISEKFAFTVIMKNPLQASIKKRSRTLMEVKP</sequence>
<keyword evidence="6 11" id="KW-0560">Oxidoreductase</keyword>
<evidence type="ECO:0000256" key="4">
    <source>
        <dbReference type="ARBA" id="ARBA00022723"/>
    </source>
</evidence>
<dbReference type="PRINTS" id="PR00463">
    <property type="entry name" value="EP450I"/>
</dbReference>
<comment type="cofactor">
    <cofactor evidence="10">
        <name>heme</name>
        <dbReference type="ChEBI" id="CHEBI:30413"/>
    </cofactor>
</comment>
<keyword evidence="2 10" id="KW-0349">Heme</keyword>
<dbReference type="InterPro" id="IPR002401">
    <property type="entry name" value="Cyt_P450_E_grp-I"/>
</dbReference>
<dbReference type="InterPro" id="IPR017972">
    <property type="entry name" value="Cyt_P450_CS"/>
</dbReference>
<evidence type="ECO:0000256" key="3">
    <source>
        <dbReference type="ARBA" id="ARBA00022692"/>
    </source>
</evidence>
<gene>
    <name evidence="13" type="primary">cytochrome P450 CYP77B21</name>
</gene>
<evidence type="ECO:0000256" key="6">
    <source>
        <dbReference type="ARBA" id="ARBA00023002"/>
    </source>
</evidence>
<comment type="subcellular location">
    <subcellularLocation>
        <location evidence="1">Membrane</location>
        <topology evidence="1">Single-pass membrane protein</topology>
    </subcellularLocation>
</comment>
<dbReference type="EMBL" id="GCHX01411622">
    <property type="protein sequence ID" value="JAI17635.1"/>
    <property type="molecule type" value="Transcribed_RNA"/>
</dbReference>
<reference evidence="13" key="1">
    <citation type="journal article" date="2015" name="Plant J.">
        <title>Improved white spruce (Picea glauca) genome assemblies and annotation of large gene families of conifer terpenoid and phenolic defense metabolism.</title>
        <authorList>
            <person name="Warren R.L."/>
            <person name="Keeling C.I."/>
            <person name="Yuen M.M."/>
            <person name="Raymond A."/>
            <person name="Taylor G.A."/>
            <person name="Vandervalk B.P."/>
            <person name="Mohamadi H."/>
            <person name="Paulino D."/>
            <person name="Chiu R."/>
            <person name="Jackman S.D."/>
            <person name="Robertson G."/>
            <person name="Yang C."/>
            <person name="Hoffmann M."/>
            <person name="Weigel D."/>
            <person name="Nelson D.R."/>
            <person name="Ritland C."/>
            <person name="Isabel N."/>
            <person name="Jaquish B."/>
            <person name="Yanchuk A."/>
            <person name="Bousquet J."/>
            <person name="Jones S.J."/>
            <person name="MacKay J."/>
            <person name="Birol I."/>
            <person name="Bohlmann J."/>
        </authorList>
    </citation>
    <scope>NUCLEOTIDE SEQUENCE</scope>
</reference>
<evidence type="ECO:0000256" key="7">
    <source>
        <dbReference type="ARBA" id="ARBA00023004"/>
    </source>
</evidence>
<proteinExistence type="inferred from homology"/>
<dbReference type="GO" id="GO:0016709">
    <property type="term" value="F:oxidoreductase activity, acting on paired donors, with incorporation or reduction of molecular oxygen, NAD(P)H as one donor, and incorporation of one atom of oxygen"/>
    <property type="evidence" value="ECO:0007669"/>
    <property type="project" value="TreeGrafter"/>
</dbReference>
<evidence type="ECO:0000256" key="2">
    <source>
        <dbReference type="ARBA" id="ARBA00022617"/>
    </source>
</evidence>
<evidence type="ECO:0000256" key="11">
    <source>
        <dbReference type="RuleBase" id="RU000461"/>
    </source>
</evidence>